<evidence type="ECO:0000313" key="4">
    <source>
        <dbReference type="Proteomes" id="UP000005204"/>
    </source>
</evidence>
<evidence type="ECO:0000256" key="1">
    <source>
        <dbReference type="SAM" id="MobiDB-lite"/>
    </source>
</evidence>
<proteinExistence type="predicted"/>
<sequence length="519" mass="59359">MVDHDPGLKQEENYPLLKVDAGGGDSCVGPQAPLTTVSPGWTIASGRKHSWLNRWPGPELFSACWMTFILLGISLLVFYAIGISVYRHQGLIFVNCNDTRPYSQVFYHQIVSAETYFPFSSYYGYLSNMVTQYPDLRLNWFFLIDDSQQYTFNKLVQTRKTNVFEKNNRRSIQDFRLKYKSVNLTIMLLSKFMATTPMRFNWKTIPASYLSFYVRTFSVWRNGGIGMDLSIFNARFNSRSEDNRIKAILKQHNDGIQPEIYSNALSTIDSQEETEFFALINQFLNEIRSLLNKTMFFSTTSEKRHNFNEPRKGKREVKDLFSIKSFDENCTAHRHLSNSSNNKGAAASESKLNSSVSHTLRTVGDVLTFSNSSSNNTPSQRDIRNIFPDKMNATSEMKRVTNNSSESPSVMFFYEFSFLSDGMEPVYVLPDFEKNLGGLNTQATLKKNTRENRIAPQLLAIDSEGVFVAASTRLHPLLGYLIGNGCHHLHPKLAIQNALSTHCSRYFRNDLYCDNIFLL</sequence>
<evidence type="ECO:0000313" key="3">
    <source>
        <dbReference type="EnsemblMetazoa" id="XP_021204205.1"/>
    </source>
</evidence>
<dbReference type="AlphaFoldDB" id="A0A8R2HRC1"/>
<keyword evidence="2" id="KW-1133">Transmembrane helix</keyword>
<keyword evidence="2" id="KW-0812">Transmembrane</keyword>
<protein>
    <submittedName>
        <fullName evidence="3">Uncharacterized protein</fullName>
    </submittedName>
</protein>
<reference evidence="3" key="2">
    <citation type="submission" date="2022-06" db="UniProtKB">
        <authorList>
            <consortium name="EnsemblMetazoa"/>
        </authorList>
    </citation>
    <scope>IDENTIFICATION</scope>
    <source>
        <strain evidence="3">p50T (Dazao)</strain>
    </source>
</reference>
<accession>A0A8R2HRC1</accession>
<name>A0A8R2HRC1_BOMMO</name>
<feature type="transmembrane region" description="Helical" evidence="2">
    <location>
        <begin position="60"/>
        <end position="81"/>
    </location>
</feature>
<feature type="compositionally biased region" description="Low complexity" evidence="1">
    <location>
        <begin position="337"/>
        <end position="350"/>
    </location>
</feature>
<dbReference type="EnsemblMetazoa" id="XM_021348529.2">
    <property type="protein sequence ID" value="XP_021204204.1"/>
    <property type="gene ID" value="LOC110385352"/>
</dbReference>
<keyword evidence="2" id="KW-0472">Membrane</keyword>
<dbReference type="EnsemblMetazoa" id="XM_021348530.2">
    <property type="protein sequence ID" value="XP_021204205.1"/>
    <property type="gene ID" value="LOC110385352"/>
</dbReference>
<reference evidence="4" key="1">
    <citation type="journal article" date="2008" name="Insect Biochem. Mol. Biol.">
        <title>The genome of a lepidopteran model insect, the silkworm Bombyx mori.</title>
        <authorList>
            <consortium name="International Silkworm Genome Consortium"/>
        </authorList>
    </citation>
    <scope>NUCLEOTIDE SEQUENCE [LARGE SCALE GENOMIC DNA]</scope>
    <source>
        <strain evidence="4">p50T</strain>
    </source>
</reference>
<dbReference type="Proteomes" id="UP000005204">
    <property type="component" value="Unassembled WGS sequence"/>
</dbReference>
<organism evidence="3 4">
    <name type="scientific">Bombyx mori</name>
    <name type="common">Silk moth</name>
    <dbReference type="NCBI Taxonomy" id="7091"/>
    <lineage>
        <taxon>Eukaryota</taxon>
        <taxon>Metazoa</taxon>
        <taxon>Ecdysozoa</taxon>
        <taxon>Arthropoda</taxon>
        <taxon>Hexapoda</taxon>
        <taxon>Insecta</taxon>
        <taxon>Pterygota</taxon>
        <taxon>Neoptera</taxon>
        <taxon>Endopterygota</taxon>
        <taxon>Lepidoptera</taxon>
        <taxon>Glossata</taxon>
        <taxon>Ditrysia</taxon>
        <taxon>Bombycoidea</taxon>
        <taxon>Bombycidae</taxon>
        <taxon>Bombycinae</taxon>
        <taxon>Bombyx</taxon>
    </lineage>
</organism>
<feature type="region of interest" description="Disordered" evidence="1">
    <location>
        <begin position="334"/>
        <end position="353"/>
    </location>
</feature>
<evidence type="ECO:0000256" key="2">
    <source>
        <dbReference type="SAM" id="Phobius"/>
    </source>
</evidence>
<keyword evidence="4" id="KW-1185">Reference proteome</keyword>